<comment type="caution">
    <text evidence="1">The sequence shown here is derived from an EMBL/GenBank/DDBJ whole genome shotgun (WGS) entry which is preliminary data.</text>
</comment>
<dbReference type="InterPro" id="IPR027417">
    <property type="entry name" value="P-loop_NTPase"/>
</dbReference>
<sequence>MKEIAISGSDGIGKTEQIRLLKSGQDDRFHFTGRLVDYTDRWPKVDPVKEFNWWFKEVRSLELVSIIIGALNSRYKACKPDKVNVHDRGVKMFKAVCVATLIAREQMDTEKAIDVVEGVFKRELEFEPIEQDLLFVPNKEYRNKIGILSEVVENRATSYLPWQNRIYEEYQVYLVNLVNHFFQNMHPERVVSVDACILDVQNRLRTLVSSILSSQIPHLCGNLQKVVAFGGLSECGKSSFAQKLSSDCGYVRLKLKYFNEVTRLRCAEPSQSDVGREILNFLQSHQHITKASLESLHGVSLPAYLKLLFGDRMNIVYLDTPKESRILRTAKALGVSECEAKASVEEKDEVKISRGADKVKNIADTIFNNGDEDFEKSFSRFVQTV</sequence>
<protein>
    <submittedName>
        <fullName evidence="1">Uncharacterized protein</fullName>
    </submittedName>
</protein>
<dbReference type="SUPFAM" id="SSF52540">
    <property type="entry name" value="P-loop containing nucleoside triphosphate hydrolases"/>
    <property type="match status" value="1"/>
</dbReference>
<proteinExistence type="predicted"/>
<name>A0A1F6XMY2_9BACT</name>
<gene>
    <name evidence="1" type="ORF">A2917_02810</name>
</gene>
<evidence type="ECO:0000313" key="1">
    <source>
        <dbReference type="EMBL" id="OGI95465.1"/>
    </source>
</evidence>
<dbReference type="EMBL" id="MFVE01000005">
    <property type="protein sequence ID" value="OGI95465.1"/>
    <property type="molecule type" value="Genomic_DNA"/>
</dbReference>
<accession>A0A1F6XMY2</accession>
<evidence type="ECO:0000313" key="2">
    <source>
        <dbReference type="Proteomes" id="UP000178104"/>
    </source>
</evidence>
<dbReference type="Gene3D" id="3.40.50.300">
    <property type="entry name" value="P-loop containing nucleotide triphosphate hydrolases"/>
    <property type="match status" value="1"/>
</dbReference>
<dbReference type="Proteomes" id="UP000178104">
    <property type="component" value="Unassembled WGS sequence"/>
</dbReference>
<dbReference type="STRING" id="1801780.A2917_02810"/>
<reference evidence="1 2" key="1">
    <citation type="journal article" date="2016" name="Nat. Commun.">
        <title>Thousands of microbial genomes shed light on interconnected biogeochemical processes in an aquifer system.</title>
        <authorList>
            <person name="Anantharaman K."/>
            <person name="Brown C.T."/>
            <person name="Hug L.A."/>
            <person name="Sharon I."/>
            <person name="Castelle C.J."/>
            <person name="Probst A.J."/>
            <person name="Thomas B.C."/>
            <person name="Singh A."/>
            <person name="Wilkins M.J."/>
            <person name="Karaoz U."/>
            <person name="Brodie E.L."/>
            <person name="Williams K.H."/>
            <person name="Hubbard S.S."/>
            <person name="Banfield J.F."/>
        </authorList>
    </citation>
    <scope>NUCLEOTIDE SEQUENCE [LARGE SCALE GENOMIC DNA]</scope>
</reference>
<organism evidence="1 2">
    <name type="scientific">Candidatus Nomurabacteria bacterium RIFCSPLOWO2_01_FULL_42_17</name>
    <dbReference type="NCBI Taxonomy" id="1801780"/>
    <lineage>
        <taxon>Bacteria</taxon>
        <taxon>Candidatus Nomuraibacteriota</taxon>
    </lineage>
</organism>
<dbReference type="AlphaFoldDB" id="A0A1F6XMY2"/>